<gene>
    <name evidence="10" type="primary">trpS</name>
    <name evidence="10" type="ORF">JJB07_06920</name>
</gene>
<accession>A0ABS1J8I8</accession>
<dbReference type="SUPFAM" id="SSF52374">
    <property type="entry name" value="Nucleotidylyl transferase"/>
    <property type="match status" value="1"/>
</dbReference>
<keyword evidence="11" id="KW-1185">Reference proteome</keyword>
<organism evidence="10 11">
    <name type="scientific">Tumebacillus amylolyticus</name>
    <dbReference type="NCBI Taxonomy" id="2801339"/>
    <lineage>
        <taxon>Bacteria</taxon>
        <taxon>Bacillati</taxon>
        <taxon>Bacillota</taxon>
        <taxon>Bacilli</taxon>
        <taxon>Bacillales</taxon>
        <taxon>Alicyclobacillaceae</taxon>
        <taxon>Tumebacillus</taxon>
    </lineage>
</organism>
<dbReference type="PRINTS" id="PR01039">
    <property type="entry name" value="TRNASYNTHTRP"/>
</dbReference>
<dbReference type="Pfam" id="PF00579">
    <property type="entry name" value="tRNA-synt_1b"/>
    <property type="match status" value="1"/>
</dbReference>
<dbReference type="InterPro" id="IPR002306">
    <property type="entry name" value="Trp-tRNA-ligase"/>
</dbReference>
<keyword evidence="4 9" id="KW-0547">Nucleotide-binding</keyword>
<name>A0ABS1J8I8_9BACL</name>
<evidence type="ECO:0000256" key="2">
    <source>
        <dbReference type="ARBA" id="ARBA00013161"/>
    </source>
</evidence>
<protein>
    <recommendedName>
        <fullName evidence="2 8">Tryptophan--tRNA ligase</fullName>
        <ecNumber evidence="2 8">6.1.1.2</ecNumber>
    </recommendedName>
</protein>
<dbReference type="InterPro" id="IPR050203">
    <property type="entry name" value="Trp-tRNA_synthetase"/>
</dbReference>
<dbReference type="Gene3D" id="1.10.240.10">
    <property type="entry name" value="Tyrosyl-Transfer RNA Synthetase"/>
    <property type="match status" value="1"/>
</dbReference>
<dbReference type="PANTHER" id="PTHR43766">
    <property type="entry name" value="TRYPTOPHAN--TRNA LIGASE, MITOCHONDRIAL"/>
    <property type="match status" value="1"/>
</dbReference>
<dbReference type="InterPro" id="IPR014729">
    <property type="entry name" value="Rossmann-like_a/b/a_fold"/>
</dbReference>
<evidence type="ECO:0000256" key="4">
    <source>
        <dbReference type="ARBA" id="ARBA00022741"/>
    </source>
</evidence>
<evidence type="ECO:0000256" key="8">
    <source>
        <dbReference type="NCBIfam" id="TIGR00233"/>
    </source>
</evidence>
<evidence type="ECO:0000256" key="5">
    <source>
        <dbReference type="ARBA" id="ARBA00022840"/>
    </source>
</evidence>
<sequence>MTKLANTTNSKRLVSGIRSTGELHLGNYYGAMMDLVNYQEEYDAYFFIADLHSLTTHPSNPNLRENVLNVAGNYLAAGLDPEKCALYAQSSIAAEVSELAMYLGMMMPLGELLRCPTFKEKAKKHPDNVNYGLVGYPVLMAADILIHKGEFVPVGDDQMVHLEMARTIVRKFRQLYGNIFPEPQGMTKNAVRIPALTGQGKMSKSDAADSYISMTDPQDLIEKKIKKAFSDPERLYKHQPGHPTVEGCNIFHLHSYFTDEQTRAELETQCVRAEIGCVQCKARLAESIKDIVNPFRERREKLTEQFILNVLTDGQKRAKESAQRTIAEVRKAVGIITV</sequence>
<dbReference type="EMBL" id="JAEQNB010000002">
    <property type="protein sequence ID" value="MBL0386374.1"/>
    <property type="molecule type" value="Genomic_DNA"/>
</dbReference>
<proteinExistence type="inferred from homology"/>
<keyword evidence="7 9" id="KW-0030">Aminoacyl-tRNA synthetase</keyword>
<dbReference type="Gene3D" id="3.40.50.620">
    <property type="entry name" value="HUPs"/>
    <property type="match status" value="1"/>
</dbReference>
<keyword evidence="5 9" id="KW-0067">ATP-binding</keyword>
<evidence type="ECO:0000256" key="6">
    <source>
        <dbReference type="ARBA" id="ARBA00022917"/>
    </source>
</evidence>
<dbReference type="InterPro" id="IPR002305">
    <property type="entry name" value="aa-tRNA-synth_Ic"/>
</dbReference>
<comment type="similarity">
    <text evidence="1 9">Belongs to the class-I aminoacyl-tRNA synthetase family.</text>
</comment>
<evidence type="ECO:0000313" key="10">
    <source>
        <dbReference type="EMBL" id="MBL0386374.1"/>
    </source>
</evidence>
<dbReference type="Proteomes" id="UP000602284">
    <property type="component" value="Unassembled WGS sequence"/>
</dbReference>
<dbReference type="RefSeq" id="WP_201632797.1">
    <property type="nucleotide sequence ID" value="NZ_JAEQNB010000002.1"/>
</dbReference>
<comment type="caution">
    <text evidence="10">The sequence shown here is derived from an EMBL/GenBank/DDBJ whole genome shotgun (WGS) entry which is preliminary data.</text>
</comment>
<dbReference type="GO" id="GO:0004830">
    <property type="term" value="F:tryptophan-tRNA ligase activity"/>
    <property type="evidence" value="ECO:0007669"/>
    <property type="project" value="UniProtKB-EC"/>
</dbReference>
<dbReference type="CDD" id="cd00806">
    <property type="entry name" value="TrpRS_core"/>
    <property type="match status" value="1"/>
</dbReference>
<dbReference type="NCBIfam" id="TIGR00233">
    <property type="entry name" value="trpS"/>
    <property type="match status" value="1"/>
</dbReference>
<evidence type="ECO:0000256" key="7">
    <source>
        <dbReference type="ARBA" id="ARBA00023146"/>
    </source>
</evidence>
<dbReference type="EC" id="6.1.1.2" evidence="2 8"/>
<evidence type="ECO:0000313" key="11">
    <source>
        <dbReference type="Proteomes" id="UP000602284"/>
    </source>
</evidence>
<reference evidence="10 11" key="1">
    <citation type="submission" date="2021-01" db="EMBL/GenBank/DDBJ databases">
        <title>Tumebacillus sp. strain ITR2 16S ribosomal RNA gene Genome sequencing and assembly.</title>
        <authorList>
            <person name="Kang M."/>
        </authorList>
    </citation>
    <scope>NUCLEOTIDE SEQUENCE [LARGE SCALE GENOMIC DNA]</scope>
    <source>
        <strain evidence="10 11">ITR2</strain>
    </source>
</reference>
<keyword evidence="3 9" id="KW-0436">Ligase</keyword>
<dbReference type="PANTHER" id="PTHR43766:SF1">
    <property type="entry name" value="TRYPTOPHAN--TRNA LIGASE, MITOCHONDRIAL"/>
    <property type="match status" value="1"/>
</dbReference>
<evidence type="ECO:0000256" key="9">
    <source>
        <dbReference type="RuleBase" id="RU363036"/>
    </source>
</evidence>
<keyword evidence="6 9" id="KW-0648">Protein biosynthesis</keyword>
<evidence type="ECO:0000256" key="1">
    <source>
        <dbReference type="ARBA" id="ARBA00005594"/>
    </source>
</evidence>
<evidence type="ECO:0000256" key="3">
    <source>
        <dbReference type="ARBA" id="ARBA00022598"/>
    </source>
</evidence>